<feature type="region of interest" description="Disordered" evidence="1">
    <location>
        <begin position="202"/>
        <end position="234"/>
    </location>
</feature>
<accession>A0ABP7DV31</accession>
<sequence>MSRDSNTILLRQQYTGEPRQAAHAFYQARGLYFGLVPDATDPAQQLLEAVLLRTLARPHPQIPAPTAAGTFFGLRGVSPDIDTLVLWPHTDQLTQLLGRILPVRTDSGIAGVPGLRARPHPSRTDTLLLARPGHRAHLTLRARPAALQQAEDHILAAGLEPLWSARTSQPGERQAWESLARALPPEETALWSRALRRAGLHTRQAPDWTRSAPESGQLEGPKPQRIAARPVGPAGGPARGIVAVTSARGQAGLGCTTTALTLAGALARTGAKIAFLGADDPNGLHRILEPTTLQPGQWHDLLPDLPGPGTLRGMIVSPSAPNAAELLADAARGHDTVVLDAGAAFQLRHLAGHADAAVVLTDLDPEVWGSTEILDRRPAWVQMWDWLNTRYLTARARARDPHSQLLHFLDETFEMYVWDRVSDDNADVYDADDPADTAAWWDDFQPDPDGEGEENEPLSFPEDIDAELLDIRRQDFLAFLAGEGAIRHPDTWGAVAAVWIDHNRNLDLPGSTGDGTLVEEVLREAAPTAIARWGEQTWQEHHPRWAAAGAHTRKDSLTPWQHLIEEAIQPADPAATARFLLAHLNRPDNTPIALAIAHVDNALDNEQHHLAVLRDTLRAEGIPAFTVLPDLHDHPARGETLQFLTHPSDREAAAANRLALVVGDLLANRTRP</sequence>
<dbReference type="Gene3D" id="3.40.50.300">
    <property type="entry name" value="P-loop containing nucleotide triphosphate hydrolases"/>
    <property type="match status" value="1"/>
</dbReference>
<dbReference type="EMBL" id="BAABEP010000002">
    <property type="protein sequence ID" value="GAA3709635.1"/>
    <property type="molecule type" value="Genomic_DNA"/>
</dbReference>
<dbReference type="InterPro" id="IPR027417">
    <property type="entry name" value="P-loop_NTPase"/>
</dbReference>
<name>A0ABP7DV31_9ACTN</name>
<dbReference type="RefSeq" id="WP_345640318.1">
    <property type="nucleotide sequence ID" value="NZ_BAABEP010000002.1"/>
</dbReference>
<evidence type="ECO:0008006" key="4">
    <source>
        <dbReference type="Google" id="ProtNLM"/>
    </source>
</evidence>
<evidence type="ECO:0000313" key="3">
    <source>
        <dbReference type="Proteomes" id="UP001499884"/>
    </source>
</evidence>
<protein>
    <recommendedName>
        <fullName evidence="4">CobQ/CobB/MinD/ParA nucleotide binding domain-containing protein</fullName>
    </recommendedName>
</protein>
<evidence type="ECO:0000313" key="2">
    <source>
        <dbReference type="EMBL" id="GAA3709635.1"/>
    </source>
</evidence>
<gene>
    <name evidence="2" type="ORF">GCM10023082_04460</name>
</gene>
<organism evidence="2 3">
    <name type="scientific">Streptomyces tremellae</name>
    <dbReference type="NCBI Taxonomy" id="1124239"/>
    <lineage>
        <taxon>Bacteria</taxon>
        <taxon>Bacillati</taxon>
        <taxon>Actinomycetota</taxon>
        <taxon>Actinomycetes</taxon>
        <taxon>Kitasatosporales</taxon>
        <taxon>Streptomycetaceae</taxon>
        <taxon>Streptomyces</taxon>
    </lineage>
</organism>
<proteinExistence type="predicted"/>
<dbReference type="SUPFAM" id="SSF52540">
    <property type="entry name" value="P-loop containing nucleoside triphosphate hydrolases"/>
    <property type="match status" value="1"/>
</dbReference>
<evidence type="ECO:0000256" key="1">
    <source>
        <dbReference type="SAM" id="MobiDB-lite"/>
    </source>
</evidence>
<comment type="caution">
    <text evidence="2">The sequence shown here is derived from an EMBL/GenBank/DDBJ whole genome shotgun (WGS) entry which is preliminary data.</text>
</comment>
<reference evidence="3" key="1">
    <citation type="journal article" date="2019" name="Int. J. Syst. Evol. Microbiol.">
        <title>The Global Catalogue of Microorganisms (GCM) 10K type strain sequencing project: providing services to taxonomists for standard genome sequencing and annotation.</title>
        <authorList>
            <consortium name="The Broad Institute Genomics Platform"/>
            <consortium name="The Broad Institute Genome Sequencing Center for Infectious Disease"/>
            <person name="Wu L."/>
            <person name="Ma J."/>
        </authorList>
    </citation>
    <scope>NUCLEOTIDE SEQUENCE [LARGE SCALE GENOMIC DNA]</scope>
    <source>
        <strain evidence="3">JCM 30846</strain>
    </source>
</reference>
<dbReference type="Proteomes" id="UP001499884">
    <property type="component" value="Unassembled WGS sequence"/>
</dbReference>
<keyword evidence="3" id="KW-1185">Reference proteome</keyword>